<dbReference type="GO" id="GO:0019808">
    <property type="term" value="F:polyamine binding"/>
    <property type="evidence" value="ECO:0007669"/>
    <property type="project" value="InterPro"/>
</dbReference>
<dbReference type="InterPro" id="IPR006059">
    <property type="entry name" value="SBP"/>
</dbReference>
<name>A0A385Z430_9PSED</name>
<dbReference type="AlphaFoldDB" id="A0A385Z430"/>
<protein>
    <submittedName>
        <fullName evidence="6">Polyamine ABC transporter substrate-binding protein</fullName>
    </submittedName>
</protein>
<dbReference type="PRINTS" id="PR00909">
    <property type="entry name" value="SPERMDNBNDNG"/>
</dbReference>
<dbReference type="PANTHER" id="PTHR30222">
    <property type="entry name" value="SPERMIDINE/PUTRESCINE-BINDING PERIPLASMIC PROTEIN"/>
    <property type="match status" value="1"/>
</dbReference>
<comment type="subcellular location">
    <subcellularLocation>
        <location evidence="1">Periplasm</location>
    </subcellularLocation>
</comment>
<keyword evidence="3 5" id="KW-0732">Signal</keyword>
<evidence type="ECO:0000313" key="7">
    <source>
        <dbReference type="Proteomes" id="UP000265560"/>
    </source>
</evidence>
<gene>
    <name evidence="6" type="ORF">D3880_16640</name>
</gene>
<dbReference type="GO" id="GO:0015846">
    <property type="term" value="P:polyamine transport"/>
    <property type="evidence" value="ECO:0007669"/>
    <property type="project" value="InterPro"/>
</dbReference>
<dbReference type="Pfam" id="PF13416">
    <property type="entry name" value="SBP_bac_8"/>
    <property type="match status" value="1"/>
</dbReference>
<proteinExistence type="predicted"/>
<dbReference type="PANTHER" id="PTHR30222:SF12">
    <property type="entry name" value="NORSPERMIDINE SENSOR"/>
    <property type="match status" value="1"/>
</dbReference>
<sequence>MRPFRPLLLAMACLYGACAQAEPATVHFYNWYDFIGPNVAKDFSRDTKIEVVADTFDSGEVMTSKLLTGRSGYDVVVVTDSLLPNLIKAGVLTELDRSQLPNWPRLDPTILGKVQNNDPDNRHAVPYLWGTTGIGYDQDKVEAALGKAAPVGSWDLVFKEENVSKLAGCGVAMLDAPGEIVPIALHYLGLPPNSKNPADYQQAQELLTKVRPHIRYFDSSKFITDLSNGDICVVVGWAGGVFEAQQNAAQAKNGRNIRYSIPREGAPVWVENLVLLKDAPHPQQGLAFIDYLMRPQAIADTSNFVGYPNANKDALALIEPQIRSNPGVYPPAAAMDSLFTLEPLPLKVERVRTRVWNKVRTGT</sequence>
<evidence type="ECO:0000256" key="5">
    <source>
        <dbReference type="SAM" id="SignalP"/>
    </source>
</evidence>
<feature type="chain" id="PRO_5017468301" evidence="5">
    <location>
        <begin position="22"/>
        <end position="363"/>
    </location>
</feature>
<dbReference type="GO" id="GO:0042597">
    <property type="term" value="C:periplasmic space"/>
    <property type="evidence" value="ECO:0007669"/>
    <property type="project" value="UniProtKB-SubCell"/>
</dbReference>
<dbReference type="Proteomes" id="UP000265560">
    <property type="component" value="Chromosome"/>
</dbReference>
<dbReference type="Gene3D" id="3.40.190.10">
    <property type="entry name" value="Periplasmic binding protein-like II"/>
    <property type="match status" value="2"/>
</dbReference>
<evidence type="ECO:0000256" key="2">
    <source>
        <dbReference type="ARBA" id="ARBA00022448"/>
    </source>
</evidence>
<evidence type="ECO:0000256" key="4">
    <source>
        <dbReference type="ARBA" id="ARBA00022764"/>
    </source>
</evidence>
<dbReference type="CDD" id="cd13659">
    <property type="entry name" value="PBP2_PotF"/>
    <property type="match status" value="1"/>
</dbReference>
<evidence type="ECO:0000256" key="1">
    <source>
        <dbReference type="ARBA" id="ARBA00004418"/>
    </source>
</evidence>
<accession>A0A385Z430</accession>
<dbReference type="RefSeq" id="WP_119894541.1">
    <property type="nucleotide sequence ID" value="NZ_CP032419.1"/>
</dbReference>
<dbReference type="OrthoDB" id="9769319at2"/>
<dbReference type="KEGG" id="pcav:D3880_16640"/>
<keyword evidence="4" id="KW-0574">Periplasm</keyword>
<dbReference type="PIRSF" id="PIRSF019574">
    <property type="entry name" value="Periplasmic_polyamine_BP"/>
    <property type="match status" value="1"/>
</dbReference>
<feature type="signal peptide" evidence="5">
    <location>
        <begin position="1"/>
        <end position="21"/>
    </location>
</feature>
<evidence type="ECO:0000313" key="6">
    <source>
        <dbReference type="EMBL" id="AYC33886.1"/>
    </source>
</evidence>
<evidence type="ECO:0000256" key="3">
    <source>
        <dbReference type="ARBA" id="ARBA00022729"/>
    </source>
</evidence>
<dbReference type="InterPro" id="IPR001188">
    <property type="entry name" value="Sperm_putr-bd"/>
</dbReference>
<keyword evidence="7" id="KW-1185">Reference proteome</keyword>
<organism evidence="6 7">
    <name type="scientific">Pseudomonas cavernae</name>
    <dbReference type="NCBI Taxonomy" id="2320867"/>
    <lineage>
        <taxon>Bacteria</taxon>
        <taxon>Pseudomonadati</taxon>
        <taxon>Pseudomonadota</taxon>
        <taxon>Gammaproteobacteria</taxon>
        <taxon>Pseudomonadales</taxon>
        <taxon>Pseudomonadaceae</taxon>
        <taxon>Pseudomonas</taxon>
    </lineage>
</organism>
<reference evidence="7" key="1">
    <citation type="submission" date="2018-09" db="EMBL/GenBank/DDBJ databases">
        <authorList>
            <person name="Zhu H."/>
        </authorList>
    </citation>
    <scope>NUCLEOTIDE SEQUENCE [LARGE SCALE GENOMIC DNA]</scope>
    <source>
        <strain evidence="7">K2W31S-8</strain>
    </source>
</reference>
<dbReference type="EMBL" id="CP032419">
    <property type="protein sequence ID" value="AYC33886.1"/>
    <property type="molecule type" value="Genomic_DNA"/>
</dbReference>
<dbReference type="SUPFAM" id="SSF53850">
    <property type="entry name" value="Periplasmic binding protein-like II"/>
    <property type="match status" value="1"/>
</dbReference>
<keyword evidence="2" id="KW-0813">Transport</keyword>